<dbReference type="EMBL" id="MNCJ02000322">
    <property type="protein sequence ID" value="KAF5798987.1"/>
    <property type="molecule type" value="Genomic_DNA"/>
</dbReference>
<proteinExistence type="predicted"/>
<feature type="transmembrane region" description="Helical" evidence="1">
    <location>
        <begin position="6"/>
        <end position="29"/>
    </location>
</feature>
<keyword evidence="1" id="KW-1133">Transmembrane helix</keyword>
<reference evidence="3" key="2">
    <citation type="submission" date="2017-02" db="EMBL/GenBank/DDBJ databases">
        <title>Sunflower complete genome.</title>
        <authorList>
            <person name="Langlade N."/>
            <person name="Munos S."/>
        </authorList>
    </citation>
    <scope>NUCLEOTIDE SEQUENCE [LARGE SCALE GENOMIC DNA]</scope>
    <source>
        <tissue evidence="3">Leaves</tissue>
    </source>
</reference>
<reference evidence="2" key="3">
    <citation type="submission" date="2020-06" db="EMBL/GenBank/DDBJ databases">
        <title>Helianthus annuus Genome sequencing and assembly Release 2.</title>
        <authorList>
            <person name="Gouzy J."/>
            <person name="Langlade N."/>
            <person name="Munos S."/>
        </authorList>
    </citation>
    <scope>NUCLEOTIDE SEQUENCE</scope>
    <source>
        <tissue evidence="2">Leaves</tissue>
    </source>
</reference>
<evidence type="ECO:0000313" key="4">
    <source>
        <dbReference type="Proteomes" id="UP000215914"/>
    </source>
</evidence>
<dbReference type="PROSITE" id="PS51257">
    <property type="entry name" value="PROKAR_LIPOPROTEIN"/>
    <property type="match status" value="1"/>
</dbReference>
<dbReference type="Proteomes" id="UP000215914">
    <property type="component" value="Chromosome 5"/>
</dbReference>
<dbReference type="AlphaFoldDB" id="A0A251UUY1"/>
<keyword evidence="1" id="KW-0812">Transmembrane</keyword>
<evidence type="ECO:0000256" key="1">
    <source>
        <dbReference type="SAM" id="Phobius"/>
    </source>
</evidence>
<keyword evidence="4" id="KW-1185">Reference proteome</keyword>
<keyword evidence="1" id="KW-0472">Membrane</keyword>
<dbReference type="EMBL" id="CM007894">
    <property type="protein sequence ID" value="OTG26676.1"/>
    <property type="molecule type" value="Genomic_DNA"/>
</dbReference>
<organism evidence="3 4">
    <name type="scientific">Helianthus annuus</name>
    <name type="common">Common sunflower</name>
    <dbReference type="NCBI Taxonomy" id="4232"/>
    <lineage>
        <taxon>Eukaryota</taxon>
        <taxon>Viridiplantae</taxon>
        <taxon>Streptophyta</taxon>
        <taxon>Embryophyta</taxon>
        <taxon>Tracheophyta</taxon>
        <taxon>Spermatophyta</taxon>
        <taxon>Magnoliopsida</taxon>
        <taxon>eudicotyledons</taxon>
        <taxon>Gunneridae</taxon>
        <taxon>Pentapetalae</taxon>
        <taxon>asterids</taxon>
        <taxon>campanulids</taxon>
        <taxon>Asterales</taxon>
        <taxon>Asteraceae</taxon>
        <taxon>Asteroideae</taxon>
        <taxon>Heliantheae alliance</taxon>
        <taxon>Heliantheae</taxon>
        <taxon>Helianthus</taxon>
    </lineage>
</organism>
<accession>A0A251UUY1</accession>
<dbReference type="Gramene" id="mRNA:HanXRQr2_Chr07g0299431">
    <property type="protein sequence ID" value="CDS:HanXRQr2_Chr07g0299431.1"/>
    <property type="gene ID" value="HanXRQr2_Chr07g0299431"/>
</dbReference>
<reference evidence="2 4" key="1">
    <citation type="journal article" date="2017" name="Nature">
        <title>The sunflower genome provides insights into oil metabolism, flowering and Asterid evolution.</title>
        <authorList>
            <person name="Badouin H."/>
            <person name="Gouzy J."/>
            <person name="Grassa C.J."/>
            <person name="Murat F."/>
            <person name="Staton S.E."/>
            <person name="Cottret L."/>
            <person name="Lelandais-Briere C."/>
            <person name="Owens G.L."/>
            <person name="Carrere S."/>
            <person name="Mayjonade B."/>
            <person name="Legrand L."/>
            <person name="Gill N."/>
            <person name="Kane N.C."/>
            <person name="Bowers J.E."/>
            <person name="Hubner S."/>
            <person name="Bellec A."/>
            <person name="Berard A."/>
            <person name="Berges H."/>
            <person name="Blanchet N."/>
            <person name="Boniface M.C."/>
            <person name="Brunel D."/>
            <person name="Catrice O."/>
            <person name="Chaidir N."/>
            <person name="Claudel C."/>
            <person name="Donnadieu C."/>
            <person name="Faraut T."/>
            <person name="Fievet G."/>
            <person name="Helmstetter N."/>
            <person name="King M."/>
            <person name="Knapp S.J."/>
            <person name="Lai Z."/>
            <person name="Le Paslier M.C."/>
            <person name="Lippi Y."/>
            <person name="Lorenzon L."/>
            <person name="Mandel J.R."/>
            <person name="Marage G."/>
            <person name="Marchand G."/>
            <person name="Marquand E."/>
            <person name="Bret-Mestries E."/>
            <person name="Morien E."/>
            <person name="Nambeesan S."/>
            <person name="Nguyen T."/>
            <person name="Pegot-Espagnet P."/>
            <person name="Pouilly N."/>
            <person name="Raftis F."/>
            <person name="Sallet E."/>
            <person name="Schiex T."/>
            <person name="Thomas J."/>
            <person name="Vandecasteele C."/>
            <person name="Vares D."/>
            <person name="Vear F."/>
            <person name="Vautrin S."/>
            <person name="Crespi M."/>
            <person name="Mangin B."/>
            <person name="Burke J.M."/>
            <person name="Salse J."/>
            <person name="Munos S."/>
            <person name="Vincourt P."/>
            <person name="Rieseberg L.H."/>
            <person name="Langlade N.B."/>
        </authorList>
    </citation>
    <scope>NUCLEOTIDE SEQUENCE [LARGE SCALE GENOMIC DNA]</scope>
    <source>
        <strain evidence="4">cv. SF193</strain>
        <tissue evidence="2">Leaves</tissue>
    </source>
</reference>
<gene>
    <name evidence="3" type="ORF">HannXRQ_Chr05g0161271</name>
    <name evidence="2" type="ORF">HanXRQr2_Chr07g0299431</name>
</gene>
<dbReference type="InParanoid" id="A0A251UUY1"/>
<evidence type="ECO:0000313" key="3">
    <source>
        <dbReference type="EMBL" id="OTG26676.1"/>
    </source>
</evidence>
<name>A0A251UUY1_HELAN</name>
<protein>
    <submittedName>
        <fullName evidence="3">Uncharacterized protein</fullName>
    </submittedName>
</protein>
<sequence length="54" mass="6342">MKYILLFYSLMATLSCLIQIFFVFTLSILTELCEKRETELMQTLPYCCKVHTVA</sequence>
<evidence type="ECO:0000313" key="2">
    <source>
        <dbReference type="EMBL" id="KAF5798987.1"/>
    </source>
</evidence>